<evidence type="ECO:0000313" key="8">
    <source>
        <dbReference type="EMBL" id="QBE95973.1"/>
    </source>
</evidence>
<evidence type="ECO:0000256" key="3">
    <source>
        <dbReference type="ARBA" id="ARBA00011881"/>
    </source>
</evidence>
<dbReference type="Proteomes" id="UP000289794">
    <property type="component" value="Chromosome"/>
</dbReference>
<dbReference type="SUPFAM" id="SSF52096">
    <property type="entry name" value="ClpP/crotonase"/>
    <property type="match status" value="1"/>
</dbReference>
<dbReference type="PROSITE" id="PS00166">
    <property type="entry name" value="ENOYL_COA_HYDRATASE"/>
    <property type="match status" value="1"/>
</dbReference>
<dbReference type="InterPro" id="IPR029045">
    <property type="entry name" value="ClpP/crotonase-like_dom_sf"/>
</dbReference>
<organism evidence="8 9">
    <name type="scientific">Blautia producta</name>
    <dbReference type="NCBI Taxonomy" id="33035"/>
    <lineage>
        <taxon>Bacteria</taxon>
        <taxon>Bacillati</taxon>
        <taxon>Bacillota</taxon>
        <taxon>Clostridia</taxon>
        <taxon>Lachnospirales</taxon>
        <taxon>Lachnospiraceae</taxon>
        <taxon>Blautia</taxon>
    </lineage>
</organism>
<comment type="subunit">
    <text evidence="3">Homotetramer.</text>
</comment>
<sequence>MEIINMKYIKYEEKDQYGLITLSREKALNALNRELLAELDNVLDYVNLKTVRCLVITGQGKRAFAAGADIGEMKNFTRKEAKAFGMLGNKIFRKVETFPVPVIAAVNGYALGGGCELAMSCDVRLCSDNAVFGQPEVSLGITPGFGGTQRLARLVGISTAKQMIYTACSISADEAYRIGLVSAVYPGAKLLEQAVKMAEQIAANAPIAVRGCKKAINQGIEAGMEQAVSLEAEVFGDCFGSRDQLEGMTAFLERRRSSGFLNM</sequence>
<comment type="pathway">
    <text evidence="1">Lipid metabolism; butanoate metabolism.</text>
</comment>
<dbReference type="GO" id="GO:0006635">
    <property type="term" value="P:fatty acid beta-oxidation"/>
    <property type="evidence" value="ECO:0007669"/>
    <property type="project" value="TreeGrafter"/>
</dbReference>
<evidence type="ECO:0000256" key="6">
    <source>
        <dbReference type="ARBA" id="ARBA00067035"/>
    </source>
</evidence>
<dbReference type="Pfam" id="PF00378">
    <property type="entry name" value="ECH_1"/>
    <property type="match status" value="1"/>
</dbReference>
<dbReference type="Gene3D" id="3.90.226.10">
    <property type="entry name" value="2-enoyl-CoA Hydratase, Chain A, domain 1"/>
    <property type="match status" value="1"/>
</dbReference>
<dbReference type="FunFam" id="3.90.226.10:FF:000009">
    <property type="entry name" value="Carnitinyl-CoA dehydratase"/>
    <property type="match status" value="1"/>
</dbReference>
<protein>
    <recommendedName>
        <fullName evidence="6">short-chain-enoyl-CoA hydratase</fullName>
        <ecNumber evidence="6">4.2.1.150</ecNumber>
    </recommendedName>
</protein>
<name>A0A4P6LXY7_9FIRM</name>
<dbReference type="EC" id="4.2.1.150" evidence="6"/>
<reference evidence="8 9" key="1">
    <citation type="submission" date="2019-01" db="EMBL/GenBank/DDBJ databases">
        <title>PMF-metabolizing Aryl O-demethylase.</title>
        <authorList>
            <person name="Kim M."/>
        </authorList>
    </citation>
    <scope>NUCLEOTIDE SEQUENCE [LARGE SCALE GENOMIC DNA]</scope>
    <source>
        <strain evidence="8 9">PMF1</strain>
    </source>
</reference>
<dbReference type="PANTHER" id="PTHR11941">
    <property type="entry name" value="ENOYL-COA HYDRATASE-RELATED"/>
    <property type="match status" value="1"/>
</dbReference>
<evidence type="ECO:0000256" key="7">
    <source>
        <dbReference type="RuleBase" id="RU003707"/>
    </source>
</evidence>
<proteinExistence type="inferred from homology"/>
<dbReference type="InterPro" id="IPR001753">
    <property type="entry name" value="Enoyl-CoA_hydra/iso"/>
</dbReference>
<dbReference type="EMBL" id="CP035945">
    <property type="protein sequence ID" value="QBE95973.1"/>
    <property type="molecule type" value="Genomic_DNA"/>
</dbReference>
<dbReference type="CDD" id="cd06558">
    <property type="entry name" value="crotonase-like"/>
    <property type="match status" value="1"/>
</dbReference>
<dbReference type="GO" id="GO:0018812">
    <property type="term" value="F:3-hydroxyacyl-CoA dehydratase activity"/>
    <property type="evidence" value="ECO:0007669"/>
    <property type="project" value="UniProtKB-EC"/>
</dbReference>
<dbReference type="Gene3D" id="1.10.12.10">
    <property type="entry name" value="Lyase 2-enoyl-coa Hydratase, Chain A, domain 2"/>
    <property type="match status" value="1"/>
</dbReference>
<evidence type="ECO:0000256" key="5">
    <source>
        <dbReference type="ARBA" id="ARBA00050624"/>
    </source>
</evidence>
<dbReference type="KEGG" id="bpro:PMF13cell1_01500"/>
<gene>
    <name evidence="8" type="primary">crt</name>
    <name evidence="8" type="ORF">PMF13cell1_01500</name>
</gene>
<dbReference type="InterPro" id="IPR014748">
    <property type="entry name" value="Enoyl-CoA_hydra_C"/>
</dbReference>
<comment type="catalytic activity">
    <reaction evidence="5">
        <text>a short-chain (3S)-3-hydroxyacyl-CoA = a short-chain (2E)-enoyl-CoA + H2O</text>
        <dbReference type="Rhea" id="RHEA:52664"/>
        <dbReference type="ChEBI" id="CHEBI:15377"/>
        <dbReference type="ChEBI" id="CHEBI:87488"/>
        <dbReference type="ChEBI" id="CHEBI:136760"/>
        <dbReference type="EC" id="4.2.1.150"/>
    </reaction>
</comment>
<evidence type="ECO:0000256" key="1">
    <source>
        <dbReference type="ARBA" id="ARBA00005086"/>
    </source>
</evidence>
<comment type="similarity">
    <text evidence="2 7">Belongs to the enoyl-CoA hydratase/isomerase family.</text>
</comment>
<keyword evidence="4 8" id="KW-0456">Lyase</keyword>
<evidence type="ECO:0000313" key="9">
    <source>
        <dbReference type="Proteomes" id="UP000289794"/>
    </source>
</evidence>
<dbReference type="InterPro" id="IPR018376">
    <property type="entry name" value="Enoyl-CoA_hyd/isom_CS"/>
</dbReference>
<dbReference type="AlphaFoldDB" id="A0A4P6LXY7"/>
<evidence type="ECO:0000256" key="2">
    <source>
        <dbReference type="ARBA" id="ARBA00005254"/>
    </source>
</evidence>
<dbReference type="PANTHER" id="PTHR11941:SF54">
    <property type="entry name" value="ENOYL-COA HYDRATASE, MITOCHONDRIAL"/>
    <property type="match status" value="1"/>
</dbReference>
<evidence type="ECO:0000256" key="4">
    <source>
        <dbReference type="ARBA" id="ARBA00023239"/>
    </source>
</evidence>
<accession>A0A4P6LXY7</accession>
<dbReference type="FunFam" id="1.10.12.10:FF:000001">
    <property type="entry name" value="Probable enoyl-CoA hydratase, mitochondrial"/>
    <property type="match status" value="1"/>
</dbReference>